<dbReference type="Pfam" id="PF04390">
    <property type="entry name" value="LptE"/>
    <property type="match status" value="1"/>
</dbReference>
<comment type="caution">
    <text evidence="1">The sequence shown here is derived from an EMBL/GenBank/DDBJ whole genome shotgun (WGS) entry which is preliminary data.</text>
</comment>
<dbReference type="EMBL" id="JAHCVK010000008">
    <property type="protein sequence ID" value="MBT0654166.1"/>
    <property type="molecule type" value="Genomic_DNA"/>
</dbReference>
<dbReference type="PROSITE" id="PS51257">
    <property type="entry name" value="PROKAR_LIPOPROTEIN"/>
    <property type="match status" value="1"/>
</dbReference>
<gene>
    <name evidence="1" type="ORF">KI810_13970</name>
</gene>
<accession>A0ABS5SHR2</accession>
<protein>
    <submittedName>
        <fullName evidence="1">Molecular chaperone</fullName>
    </submittedName>
</protein>
<organism evidence="1 2">
    <name type="scientific">Geomobilimonas luticola</name>
    <dbReference type="NCBI Taxonomy" id="1114878"/>
    <lineage>
        <taxon>Bacteria</taxon>
        <taxon>Pseudomonadati</taxon>
        <taxon>Thermodesulfobacteriota</taxon>
        <taxon>Desulfuromonadia</taxon>
        <taxon>Geobacterales</taxon>
        <taxon>Geobacteraceae</taxon>
        <taxon>Geomobilimonas</taxon>
    </lineage>
</organism>
<dbReference type="Proteomes" id="UP000756860">
    <property type="component" value="Unassembled WGS sequence"/>
</dbReference>
<name>A0ABS5SHR2_9BACT</name>
<evidence type="ECO:0000313" key="1">
    <source>
        <dbReference type="EMBL" id="MBT0654166.1"/>
    </source>
</evidence>
<reference evidence="1 2" key="1">
    <citation type="submission" date="2021-05" db="EMBL/GenBank/DDBJ databases">
        <title>The draft genome of Geobacter luticola JCM 17780.</title>
        <authorList>
            <person name="Xu Z."/>
            <person name="Masuda Y."/>
            <person name="Itoh H."/>
            <person name="Senoo K."/>
        </authorList>
    </citation>
    <scope>NUCLEOTIDE SEQUENCE [LARGE SCALE GENOMIC DNA]</scope>
    <source>
        <strain evidence="1 2">JCM 17780</strain>
    </source>
</reference>
<keyword evidence="2" id="KW-1185">Reference proteome</keyword>
<dbReference type="RefSeq" id="WP_214176176.1">
    <property type="nucleotide sequence ID" value="NZ_JAHCVK010000008.1"/>
</dbReference>
<evidence type="ECO:0000313" key="2">
    <source>
        <dbReference type="Proteomes" id="UP000756860"/>
    </source>
</evidence>
<proteinExistence type="predicted"/>
<sequence>MVRNVMCFLLLAGCLLVAGCGYQLVNRPESPSPLAGKTVSIPLFANRIYRPQVEAVLTRQMVEEFSRRSGGLVVSEEHAELVVEGAVTGYATSQVAYFATDTAALMRLTLIAEATLRERKSQRVLWKGSLSHFQDYPAVADLALQQNAQDEALRETCRRLAEKFYQQMNSAF</sequence>
<dbReference type="InterPro" id="IPR007485">
    <property type="entry name" value="LPS_assembly_LptE"/>
</dbReference>
<dbReference type="Gene3D" id="3.30.160.150">
    <property type="entry name" value="Lipoprotein like domain"/>
    <property type="match status" value="1"/>
</dbReference>